<dbReference type="EnsemblBacteria" id="ACA39537">
    <property type="protein sequence ID" value="ACA39537"/>
    <property type="gene ID" value="Bsph_1948"/>
</dbReference>
<evidence type="ECO:0000313" key="2">
    <source>
        <dbReference type="Proteomes" id="UP000002164"/>
    </source>
</evidence>
<reference evidence="1 2" key="1">
    <citation type="journal article" date="2008" name="J. Bacteriol.">
        <title>Complete genome sequence of the mosquitocidal bacterium Bacillus sphaericus C3-41 and comparison with those of closely related Bacillus species.</title>
        <authorList>
            <person name="Hu X."/>
            <person name="Fan W."/>
            <person name="Han B."/>
            <person name="Liu H."/>
            <person name="Zheng D."/>
            <person name="Li Q."/>
            <person name="Dong W."/>
            <person name="Yan J."/>
            <person name="Gao M."/>
            <person name="Berry C."/>
            <person name="Yuan Z."/>
        </authorList>
    </citation>
    <scope>NUCLEOTIDE SEQUENCE [LARGE SCALE GENOMIC DNA]</scope>
    <source>
        <strain evidence="1 2">C3-41</strain>
    </source>
</reference>
<dbReference type="AlphaFoldDB" id="B1HTC1"/>
<dbReference type="EMBL" id="CP000817">
    <property type="protein sequence ID" value="ACA39537.1"/>
    <property type="molecule type" value="Genomic_DNA"/>
</dbReference>
<dbReference type="KEGG" id="lsp:Bsph_1948"/>
<dbReference type="HOGENOM" id="CLU_3235683_0_0_9"/>
<proteinExistence type="predicted"/>
<gene>
    <name evidence="1" type="ordered locus">Bsph_1948</name>
</gene>
<organism evidence="1 2">
    <name type="scientific">Lysinibacillus sphaericus (strain C3-41)</name>
    <dbReference type="NCBI Taxonomy" id="444177"/>
    <lineage>
        <taxon>Bacteria</taxon>
        <taxon>Bacillati</taxon>
        <taxon>Bacillota</taxon>
        <taxon>Bacilli</taxon>
        <taxon>Bacillales</taxon>
        <taxon>Bacillaceae</taxon>
        <taxon>Lysinibacillus</taxon>
    </lineage>
</organism>
<evidence type="ECO:0000313" key="1">
    <source>
        <dbReference type="EMBL" id="ACA39537.1"/>
    </source>
</evidence>
<name>B1HTC1_LYSSC</name>
<sequence>MNVGFLFLVKTSGFSGVEGWSDYIQFFTPVTTVVLEVNEQWRK</sequence>
<protein>
    <submittedName>
        <fullName evidence="1">Uncharacterized protein</fullName>
    </submittedName>
</protein>
<accession>B1HTC1</accession>
<dbReference type="Proteomes" id="UP000002164">
    <property type="component" value="Chromosome"/>
</dbReference>